<reference evidence="2" key="1">
    <citation type="submission" date="2019-10" db="EMBL/GenBank/DDBJ databases">
        <title>The sequence and de novo assembly of the wild yak genome.</title>
        <authorList>
            <person name="Liu Y."/>
        </authorList>
    </citation>
    <scope>NUCLEOTIDE SEQUENCE [LARGE SCALE GENOMIC DNA]</scope>
    <source>
        <strain evidence="2">WY2019</strain>
    </source>
</reference>
<organism evidence="2 3">
    <name type="scientific">Bos mutus</name>
    <name type="common">wild yak</name>
    <dbReference type="NCBI Taxonomy" id="72004"/>
    <lineage>
        <taxon>Eukaryota</taxon>
        <taxon>Metazoa</taxon>
        <taxon>Chordata</taxon>
        <taxon>Craniata</taxon>
        <taxon>Vertebrata</taxon>
        <taxon>Euteleostomi</taxon>
        <taxon>Mammalia</taxon>
        <taxon>Eutheria</taxon>
        <taxon>Laurasiatheria</taxon>
        <taxon>Artiodactyla</taxon>
        <taxon>Ruminantia</taxon>
        <taxon>Pecora</taxon>
        <taxon>Bovidae</taxon>
        <taxon>Bovinae</taxon>
        <taxon>Bos</taxon>
    </lineage>
</organism>
<name>A0A6B0S4T5_9CETA</name>
<dbReference type="Proteomes" id="UP000322234">
    <property type="component" value="Unassembled WGS sequence"/>
</dbReference>
<evidence type="ECO:0000256" key="1">
    <source>
        <dbReference type="SAM" id="MobiDB-lite"/>
    </source>
</evidence>
<dbReference type="EMBL" id="VBQZ03000176">
    <property type="protein sequence ID" value="MXQ96902.1"/>
    <property type="molecule type" value="Genomic_DNA"/>
</dbReference>
<keyword evidence="3" id="KW-1185">Reference proteome</keyword>
<evidence type="ECO:0000313" key="2">
    <source>
        <dbReference type="EMBL" id="MXQ96902.1"/>
    </source>
</evidence>
<accession>A0A6B0S4T5</accession>
<sequence>MRQLLLRLLGPGSGQQRTTAPGQADLGPACIESEEAGGASQGPTGVHSSYPHLVNRVSAELQDNRPSSPHLVTQPSIPVVVSRRRMLKTVSPDNAVYTDDECFLGFP</sequence>
<proteinExistence type="predicted"/>
<dbReference type="AlphaFoldDB" id="A0A6B0S4T5"/>
<feature type="region of interest" description="Disordered" evidence="1">
    <location>
        <begin position="1"/>
        <end position="50"/>
    </location>
</feature>
<evidence type="ECO:0000313" key="3">
    <source>
        <dbReference type="Proteomes" id="UP000322234"/>
    </source>
</evidence>
<comment type="caution">
    <text evidence="2">The sequence shown here is derived from an EMBL/GenBank/DDBJ whole genome shotgun (WGS) entry which is preliminary data.</text>
</comment>
<gene>
    <name evidence="2" type="ORF">E5288_WYG014899</name>
</gene>
<protein>
    <submittedName>
        <fullName evidence="2">Uncharacterized protein</fullName>
    </submittedName>
</protein>